<evidence type="ECO:0000313" key="2">
    <source>
        <dbReference type="EMBL" id="OGY50943.1"/>
    </source>
</evidence>
<evidence type="ECO:0000256" key="1">
    <source>
        <dbReference type="RuleBase" id="RU363015"/>
    </source>
</evidence>
<dbReference type="InterPro" id="IPR005269">
    <property type="entry name" value="LOG"/>
</dbReference>
<comment type="similarity">
    <text evidence="1">Belongs to the LOG family.</text>
</comment>
<gene>
    <name evidence="2" type="ORF">A3J59_00350</name>
</gene>
<dbReference type="Proteomes" id="UP000177310">
    <property type="component" value="Unassembled WGS sequence"/>
</dbReference>
<comment type="caution">
    <text evidence="2">The sequence shown here is derived from an EMBL/GenBank/DDBJ whole genome shotgun (WGS) entry which is preliminary data.</text>
</comment>
<dbReference type="InterPro" id="IPR031100">
    <property type="entry name" value="LOG_fam"/>
</dbReference>
<dbReference type="STRING" id="1797542.A3J59_00350"/>
<dbReference type="AlphaFoldDB" id="A0A1G1YF26"/>
<dbReference type="InterPro" id="IPR052341">
    <property type="entry name" value="LOG_family_nucleotidases"/>
</dbReference>
<reference evidence="2 3" key="1">
    <citation type="journal article" date="2016" name="Nat. Commun.">
        <title>Thousands of microbial genomes shed light on interconnected biogeochemical processes in an aquifer system.</title>
        <authorList>
            <person name="Anantharaman K."/>
            <person name="Brown C.T."/>
            <person name="Hug L.A."/>
            <person name="Sharon I."/>
            <person name="Castelle C.J."/>
            <person name="Probst A.J."/>
            <person name="Thomas B.C."/>
            <person name="Singh A."/>
            <person name="Wilkins M.J."/>
            <person name="Karaoz U."/>
            <person name="Brodie E.L."/>
            <person name="Williams K.H."/>
            <person name="Hubbard S.S."/>
            <person name="Banfield J.F."/>
        </authorList>
    </citation>
    <scope>NUCLEOTIDE SEQUENCE [LARGE SCALE GENOMIC DNA]</scope>
</reference>
<dbReference type="NCBIfam" id="TIGR00730">
    <property type="entry name" value="Rossman fold protein, TIGR00730 family"/>
    <property type="match status" value="1"/>
</dbReference>
<organism evidence="2 3">
    <name type="scientific">Candidatus Buchananbacteria bacterium RIFCSPHIGHO2_02_FULL_56_16</name>
    <dbReference type="NCBI Taxonomy" id="1797542"/>
    <lineage>
        <taxon>Bacteria</taxon>
        <taxon>Candidatus Buchananiibacteriota</taxon>
    </lineage>
</organism>
<dbReference type="Gene3D" id="3.40.50.450">
    <property type="match status" value="1"/>
</dbReference>
<keyword evidence="1" id="KW-0203">Cytokinin biosynthesis</keyword>
<dbReference type="EMBL" id="MHIL01000026">
    <property type="protein sequence ID" value="OGY50943.1"/>
    <property type="molecule type" value="Genomic_DNA"/>
</dbReference>
<dbReference type="GO" id="GO:0016787">
    <property type="term" value="F:hydrolase activity"/>
    <property type="evidence" value="ECO:0007669"/>
    <property type="project" value="UniProtKB-KW"/>
</dbReference>
<proteinExistence type="inferred from homology"/>
<dbReference type="Pfam" id="PF03641">
    <property type="entry name" value="Lysine_decarbox"/>
    <property type="match status" value="1"/>
</dbReference>
<accession>A0A1G1YF26</accession>
<protein>
    <recommendedName>
        <fullName evidence="1">Cytokinin riboside 5'-monophosphate phosphoribohydrolase</fullName>
        <ecNumber evidence="1">3.2.2.n1</ecNumber>
    </recommendedName>
</protein>
<dbReference type="PANTHER" id="PTHR43393:SF3">
    <property type="entry name" value="LYSINE DECARBOXYLASE-LIKE PROTEIN"/>
    <property type="match status" value="1"/>
</dbReference>
<sequence length="230" mass="26847">MIKQIEKRRRDYHRQEYQARLSRMHAEMQAGFKFLERFDRDRVVSIFGSAQIRNGDPLYRQAMELGRMLAEEGITVVTGGGPGIMEAANRGAYDAGGRSVGINIYLRTQERQNPYLNERIGFHYFFVRKLILAHIAQAYVYFPGGFGTLDEFFEISTLVATKKIEQKMPIVLYGKTYWNSLQRFLEKTAVEKYETLSKEKVRLWTITDSITEAFEIVRKIPRRIIRSEDV</sequence>
<dbReference type="EC" id="3.2.2.n1" evidence="1"/>
<name>A0A1G1YF26_9BACT</name>
<evidence type="ECO:0000313" key="3">
    <source>
        <dbReference type="Proteomes" id="UP000177310"/>
    </source>
</evidence>
<keyword evidence="1" id="KW-0378">Hydrolase</keyword>
<dbReference type="PANTHER" id="PTHR43393">
    <property type="entry name" value="CYTOKININ RIBOSIDE 5'-MONOPHOSPHATE PHOSPHORIBOHYDROLASE"/>
    <property type="match status" value="1"/>
</dbReference>
<dbReference type="GO" id="GO:0009691">
    <property type="term" value="P:cytokinin biosynthetic process"/>
    <property type="evidence" value="ECO:0007669"/>
    <property type="project" value="UniProtKB-UniRule"/>
</dbReference>
<dbReference type="SUPFAM" id="SSF102405">
    <property type="entry name" value="MCP/YpsA-like"/>
    <property type="match status" value="1"/>
</dbReference>
<dbReference type="GO" id="GO:0005829">
    <property type="term" value="C:cytosol"/>
    <property type="evidence" value="ECO:0007669"/>
    <property type="project" value="TreeGrafter"/>
</dbReference>